<name>A0AAE1LRJ2_9NEOP</name>
<evidence type="ECO:0000256" key="1">
    <source>
        <dbReference type="SAM" id="MobiDB-lite"/>
    </source>
</evidence>
<accession>A0AAE1LRJ2</accession>
<feature type="compositionally biased region" description="Basic and acidic residues" evidence="1">
    <location>
        <begin position="47"/>
        <end position="56"/>
    </location>
</feature>
<comment type="caution">
    <text evidence="3">The sequence shown here is derived from an EMBL/GenBank/DDBJ whole genome shotgun (WGS) entry which is preliminary data.</text>
</comment>
<proteinExistence type="predicted"/>
<dbReference type="InterPro" id="IPR003347">
    <property type="entry name" value="JmjC_dom"/>
</dbReference>
<dbReference type="Gene3D" id="2.60.120.650">
    <property type="entry name" value="Cupin"/>
    <property type="match status" value="1"/>
</dbReference>
<reference evidence="3" key="1">
    <citation type="submission" date="2021-07" db="EMBL/GenBank/DDBJ databases">
        <authorList>
            <person name="Catto M.A."/>
            <person name="Jacobson A."/>
            <person name="Kennedy G."/>
            <person name="Labadie P."/>
            <person name="Hunt B.G."/>
            <person name="Srinivasan R."/>
        </authorList>
    </citation>
    <scope>NUCLEOTIDE SEQUENCE</scope>
    <source>
        <strain evidence="3">PL_HMW_Pooled</strain>
        <tissue evidence="3">Head</tissue>
    </source>
</reference>
<evidence type="ECO:0000313" key="4">
    <source>
        <dbReference type="Proteomes" id="UP001219518"/>
    </source>
</evidence>
<feature type="region of interest" description="Disordered" evidence="1">
    <location>
        <begin position="384"/>
        <end position="446"/>
    </location>
</feature>
<feature type="compositionally biased region" description="Basic and acidic residues" evidence="1">
    <location>
        <begin position="402"/>
        <end position="416"/>
    </location>
</feature>
<evidence type="ECO:0000259" key="2">
    <source>
        <dbReference type="Pfam" id="PF02373"/>
    </source>
</evidence>
<feature type="region of interest" description="Disordered" evidence="1">
    <location>
        <begin position="43"/>
        <end position="89"/>
    </location>
</feature>
<feature type="domain" description="JmjC" evidence="2">
    <location>
        <begin position="224"/>
        <end position="274"/>
    </location>
</feature>
<protein>
    <submittedName>
        <fullName evidence="3">Lysine-specific demethylase</fullName>
    </submittedName>
</protein>
<organism evidence="3 4">
    <name type="scientific">Frankliniella fusca</name>
    <dbReference type="NCBI Taxonomy" id="407009"/>
    <lineage>
        <taxon>Eukaryota</taxon>
        <taxon>Metazoa</taxon>
        <taxon>Ecdysozoa</taxon>
        <taxon>Arthropoda</taxon>
        <taxon>Hexapoda</taxon>
        <taxon>Insecta</taxon>
        <taxon>Pterygota</taxon>
        <taxon>Neoptera</taxon>
        <taxon>Paraneoptera</taxon>
        <taxon>Thysanoptera</taxon>
        <taxon>Terebrantia</taxon>
        <taxon>Thripoidea</taxon>
        <taxon>Thripidae</taxon>
        <taxon>Frankliniella</taxon>
    </lineage>
</organism>
<dbReference type="Proteomes" id="UP001219518">
    <property type="component" value="Unassembled WGS sequence"/>
</dbReference>
<feature type="region of interest" description="Disordered" evidence="1">
    <location>
        <begin position="462"/>
        <end position="546"/>
    </location>
</feature>
<feature type="compositionally biased region" description="Basic and acidic residues" evidence="1">
    <location>
        <begin position="66"/>
        <end position="86"/>
    </location>
</feature>
<gene>
    <name evidence="3" type="ORF">KUF71_000519</name>
</gene>
<evidence type="ECO:0000313" key="3">
    <source>
        <dbReference type="EMBL" id="KAK3928249.1"/>
    </source>
</evidence>
<keyword evidence="4" id="KW-1185">Reference proteome</keyword>
<feature type="compositionally biased region" description="Low complexity" evidence="1">
    <location>
        <begin position="465"/>
        <end position="526"/>
    </location>
</feature>
<dbReference type="AlphaFoldDB" id="A0AAE1LRJ2"/>
<dbReference type="Pfam" id="PF02373">
    <property type="entry name" value="JmjC"/>
    <property type="match status" value="1"/>
</dbReference>
<reference evidence="3" key="2">
    <citation type="journal article" date="2023" name="BMC Genomics">
        <title>Pest status, molecular evolution, and epigenetic factors derived from the genome assembly of Frankliniella fusca, a thysanopteran phytovirus vector.</title>
        <authorList>
            <person name="Catto M.A."/>
            <person name="Labadie P.E."/>
            <person name="Jacobson A.L."/>
            <person name="Kennedy G.G."/>
            <person name="Srinivasan R."/>
            <person name="Hunt B.G."/>
        </authorList>
    </citation>
    <scope>NUCLEOTIDE SEQUENCE</scope>
    <source>
        <strain evidence="3">PL_HMW_Pooled</strain>
    </source>
</reference>
<dbReference type="EMBL" id="JAHWGI010001324">
    <property type="protein sequence ID" value="KAK3928249.1"/>
    <property type="molecule type" value="Genomic_DNA"/>
</dbReference>
<feature type="non-terminal residue" evidence="3">
    <location>
        <position position="1"/>
    </location>
</feature>
<sequence length="546" mass="59839">CPVPPLPSLLLIKETDVLKTGAFVGRVVGSSSEETTEAIKTLFASESKVENKKPPESKVANQKLPKSKDEKKKLPESKDEKKKVPDPLKYQFKPTLQKATPRWPQKGFYRILTDSEETTESDVVEFRESFFQQNLYNPPTTDLEFALQSHNVGSLLDQFYGKLRSKSSRLLYAANIDPLAIDREFKVMTTRTASMADMKCYMKYIRDSSNRKTVKVPGIITPTIYVGTEGTVFVCHREDLALEAVNRHIAGSPKVWFIIPVSYHDQFCILVSRMDLVGTDRLISRDRRAYNTNFNMGGGGDGPLEEALSGGQHADVRRAASAALFLDGLDALLEMADLPPILSPLSPTPPSFRPALPPPPVAATLEDADGGLVAQLTLQLPELPPALNPLRAPNAGDAGDDDVPREARQAVAEERRRRGGHQGGPSAPSRRQRRRRRAAVEQEGAAWATAVTAPAVPIRPEARVRAQQAQPNTAARQQPQPPQRGQAPPALSTAARQQRQPPQRGQGQAPPAPRTAAQQPRTAARPMMAVRPPKASVFSRLGGKKN</sequence>
<dbReference type="SUPFAM" id="SSF51197">
    <property type="entry name" value="Clavaminate synthase-like"/>
    <property type="match status" value="1"/>
</dbReference>